<dbReference type="Proteomes" id="UP000663570">
    <property type="component" value="Chromosome"/>
</dbReference>
<dbReference type="Gene3D" id="2.30.120.10">
    <property type="match status" value="1"/>
</dbReference>
<dbReference type="PANTHER" id="PTHR34218:SF3">
    <property type="entry name" value="ACYL-HOMOSERINE LACTONE ACYLASE PVDQ"/>
    <property type="match status" value="1"/>
</dbReference>
<dbReference type="Pfam" id="PF01804">
    <property type="entry name" value="Penicil_amidase"/>
    <property type="match status" value="1"/>
</dbReference>
<reference evidence="6 7" key="1">
    <citation type="submission" date="2021-02" db="EMBL/GenBank/DDBJ databases">
        <title>Niveibacterium changnyeongensis HC41.</title>
        <authorList>
            <person name="Kang M."/>
        </authorList>
    </citation>
    <scope>NUCLEOTIDE SEQUENCE [LARGE SCALE GENOMIC DNA]</scope>
    <source>
        <strain evidence="6 7">HC41</strain>
    </source>
</reference>
<keyword evidence="2 5" id="KW-0732">Signal</keyword>
<keyword evidence="4" id="KW-0865">Zymogen</keyword>
<evidence type="ECO:0000313" key="6">
    <source>
        <dbReference type="EMBL" id="QSI75691.1"/>
    </source>
</evidence>
<evidence type="ECO:0000256" key="2">
    <source>
        <dbReference type="ARBA" id="ARBA00022729"/>
    </source>
</evidence>
<dbReference type="InterPro" id="IPR043146">
    <property type="entry name" value="Penicillin_amidase_N_B-knob"/>
</dbReference>
<dbReference type="InterPro" id="IPR023343">
    <property type="entry name" value="Penicillin_amidase_dom1"/>
</dbReference>
<dbReference type="EMBL" id="CP071060">
    <property type="protein sequence ID" value="QSI75691.1"/>
    <property type="molecule type" value="Genomic_DNA"/>
</dbReference>
<sequence length="796" mass="86420">MQSRMAWLCGGFAQKLLFAGGAIAALAACGSKDSAPVTAEPAPTYAAEIRYTAYGVPHVRAVDFKGAGYGYGFAFATDHACLFAQELVTLHGERARYFGERDASGKAITYLGQLGGLVSNLESDFFYKSYMTPDIASRLKAASSADVRDLVAGFVAGYNRYLRDTSPDALPAECRNAAWVQPITESDAYLRIHQIALTGSSLGFISQIAGAQPPASPHVALARATTTPQQSEMLEALRVFKDGGIGSNGYGLGREVTASGRGMVLGNPHFPWWGVLRLHQLHLTVPGQYDVYGATLLGAPLPLIGFNKDVAWTHTFSTDQRFTLFRLKLDPADPKRYMVGEESRPMTATPLQVQALQPDGTIQTRERTLYSTEYGPLTVDSVFAWTASTAYALKDANRTNDHLLDQVLRNGKATSAASLREALAFYSEMPWVNTIAADRDGNALYANYSVAANVTDTQLASCVSAGLPQVVLAQQGVVVLNGQDPACNWSGHLPSAQRPYVLRTDYAMNANDSHWWPNQNVRLSGFPKIIATGPAAEGVEQGERTRAGIAQIVDRVSGIDGLPGTLFTLASLQEVYKAGRFYKPERWLGEFVTACLASARSDLAAACTVLGDWNRKEQLDAKGALLFREFYARMGEMKDASLWRVPYDPADPLNTPSGFNIANTTAYDKLADTVAYFGTLGFALDETPGARQIVTRNGKPLVIPGGRYTFNNWRGQPAGGKYGDPAYGNSYMQFVTFDDNGPVAEGMLTYSQSTHASSDHYADLTELYAQRLWAKLPYTEAQISADPSLRTVRISE</sequence>
<evidence type="ECO:0000313" key="7">
    <source>
        <dbReference type="Proteomes" id="UP000663570"/>
    </source>
</evidence>
<proteinExistence type="inferred from homology"/>
<protein>
    <submittedName>
        <fullName evidence="6">Penicillin acylase family protein</fullName>
    </submittedName>
</protein>
<gene>
    <name evidence="6" type="ORF">JY500_14465</name>
</gene>
<comment type="similarity">
    <text evidence="1">Belongs to the peptidase S45 family.</text>
</comment>
<organism evidence="6 7">
    <name type="scientific">Niveibacterium microcysteis</name>
    <dbReference type="NCBI Taxonomy" id="2811415"/>
    <lineage>
        <taxon>Bacteria</taxon>
        <taxon>Pseudomonadati</taxon>
        <taxon>Pseudomonadota</taxon>
        <taxon>Betaproteobacteria</taxon>
        <taxon>Rhodocyclales</taxon>
        <taxon>Rhodocyclaceae</taxon>
        <taxon>Niveibacterium</taxon>
    </lineage>
</organism>
<dbReference type="PROSITE" id="PS51257">
    <property type="entry name" value="PROKAR_LIPOPROTEIN"/>
    <property type="match status" value="1"/>
</dbReference>
<keyword evidence="7" id="KW-1185">Reference proteome</keyword>
<keyword evidence="3" id="KW-0378">Hydrolase</keyword>
<evidence type="ECO:0000256" key="4">
    <source>
        <dbReference type="ARBA" id="ARBA00023145"/>
    </source>
</evidence>
<feature type="signal peptide" evidence="5">
    <location>
        <begin position="1"/>
        <end position="24"/>
    </location>
</feature>
<evidence type="ECO:0000256" key="3">
    <source>
        <dbReference type="ARBA" id="ARBA00022801"/>
    </source>
</evidence>
<dbReference type="Gene3D" id="3.60.20.10">
    <property type="entry name" value="Glutamine Phosphoribosylpyrophosphate, subunit 1, domain 1"/>
    <property type="match status" value="1"/>
</dbReference>
<dbReference type="Gene3D" id="1.10.1400.10">
    <property type="match status" value="1"/>
</dbReference>
<dbReference type="InterPro" id="IPR043147">
    <property type="entry name" value="Penicillin_amidase_A-knob"/>
</dbReference>
<dbReference type="RefSeq" id="WP_206253497.1">
    <property type="nucleotide sequence ID" value="NZ_CP071060.1"/>
</dbReference>
<evidence type="ECO:0000256" key="1">
    <source>
        <dbReference type="ARBA" id="ARBA00006586"/>
    </source>
</evidence>
<dbReference type="InterPro" id="IPR029055">
    <property type="entry name" value="Ntn_hydrolases_N"/>
</dbReference>
<feature type="chain" id="PRO_5046798307" evidence="5">
    <location>
        <begin position="25"/>
        <end position="796"/>
    </location>
</feature>
<dbReference type="SUPFAM" id="SSF56235">
    <property type="entry name" value="N-terminal nucleophile aminohydrolases (Ntn hydrolases)"/>
    <property type="match status" value="1"/>
</dbReference>
<dbReference type="Gene3D" id="1.10.439.10">
    <property type="entry name" value="Penicillin Amidohydrolase, domain 1"/>
    <property type="match status" value="1"/>
</dbReference>
<dbReference type="InterPro" id="IPR002692">
    <property type="entry name" value="S45"/>
</dbReference>
<accession>A0ABX7M443</accession>
<evidence type="ECO:0000256" key="5">
    <source>
        <dbReference type="SAM" id="SignalP"/>
    </source>
</evidence>
<name>A0ABX7M443_9RHOO</name>
<dbReference type="PANTHER" id="PTHR34218">
    <property type="entry name" value="PEPTIDASE S45 PENICILLIN AMIDASE"/>
    <property type="match status" value="1"/>
</dbReference>